<evidence type="ECO:0000313" key="3">
    <source>
        <dbReference type="Proteomes" id="UP000225108"/>
    </source>
</evidence>
<proteinExistence type="predicted"/>
<dbReference type="RefSeq" id="WP_099384217.1">
    <property type="nucleotide sequence ID" value="NZ_PEBD01000010.1"/>
</dbReference>
<dbReference type="Proteomes" id="UP000225108">
    <property type="component" value="Unassembled WGS sequence"/>
</dbReference>
<feature type="domain" description="AB hydrolase-1" evidence="1">
    <location>
        <begin position="24"/>
        <end position="270"/>
    </location>
</feature>
<evidence type="ECO:0000313" key="2">
    <source>
        <dbReference type="EMBL" id="PHV65925.1"/>
    </source>
</evidence>
<dbReference type="Pfam" id="PF12697">
    <property type="entry name" value="Abhydrolase_6"/>
    <property type="match status" value="1"/>
</dbReference>
<keyword evidence="2" id="KW-0378">Hydrolase</keyword>
<dbReference type="AlphaFoldDB" id="A0A2G3PJE1"/>
<evidence type="ECO:0000259" key="1">
    <source>
        <dbReference type="Pfam" id="PF12697"/>
    </source>
</evidence>
<dbReference type="InterPro" id="IPR000073">
    <property type="entry name" value="AB_hydrolase_1"/>
</dbReference>
<organism evidence="2 3">
    <name type="scientific">Williamsia marianensis</name>
    <dbReference type="NCBI Taxonomy" id="85044"/>
    <lineage>
        <taxon>Bacteria</taxon>
        <taxon>Bacillati</taxon>
        <taxon>Actinomycetota</taxon>
        <taxon>Actinomycetes</taxon>
        <taxon>Mycobacteriales</taxon>
        <taxon>Nocardiaceae</taxon>
        <taxon>Williamsia</taxon>
    </lineage>
</organism>
<dbReference type="InterPro" id="IPR029058">
    <property type="entry name" value="AB_hydrolase_fold"/>
</dbReference>
<sequence length="279" mass="30858">MQRVQLSAGTIEYRELGDPEGPPVVLTHGLLMNDHQWDLVLPLLPDGFRYLLPVLPLGGHCIPMDPAADLTMPGMVGILSDFLAALHLQQVTLILSDWGGPLFLPELTSGERITRLVVCPAEAYDNFPPGFPGKVVKVAISVPGGILFALHQFRNRFLRRTPMVLGLMAKKRIPDDIISRWTDPGVASADVRRDVLAYCRTRFDKAALIAATEKLRDFAGPVLIIWAPETNVMRREHGHQLADLFPKGTLAEVDDAYVLIMLDQPQRTAELIGEFLVST</sequence>
<name>A0A2G3PJE1_WILMA</name>
<dbReference type="Gene3D" id="3.40.50.1820">
    <property type="entry name" value="alpha/beta hydrolase"/>
    <property type="match status" value="1"/>
</dbReference>
<dbReference type="EMBL" id="PEBD01000010">
    <property type="protein sequence ID" value="PHV65925.1"/>
    <property type="molecule type" value="Genomic_DNA"/>
</dbReference>
<dbReference type="GO" id="GO:0016787">
    <property type="term" value="F:hydrolase activity"/>
    <property type="evidence" value="ECO:0007669"/>
    <property type="project" value="UniProtKB-KW"/>
</dbReference>
<dbReference type="SUPFAM" id="SSF53474">
    <property type="entry name" value="alpha/beta-Hydrolases"/>
    <property type="match status" value="1"/>
</dbReference>
<dbReference type="PANTHER" id="PTHR43798">
    <property type="entry name" value="MONOACYLGLYCEROL LIPASE"/>
    <property type="match status" value="1"/>
</dbReference>
<dbReference type="InterPro" id="IPR050266">
    <property type="entry name" value="AB_hydrolase_sf"/>
</dbReference>
<gene>
    <name evidence="2" type="ORF">CSW57_19820</name>
</gene>
<protein>
    <submittedName>
        <fullName evidence="2">Alpha/beta hydrolase</fullName>
    </submittedName>
</protein>
<comment type="caution">
    <text evidence="2">The sequence shown here is derived from an EMBL/GenBank/DDBJ whole genome shotgun (WGS) entry which is preliminary data.</text>
</comment>
<reference evidence="2 3" key="1">
    <citation type="submission" date="2017-10" db="EMBL/GenBank/DDBJ databases">
        <title>The draft genome sequence of Williamsia sp. BULT 1.1 isolated from the semi-arid grassland soils from South Africa.</title>
        <authorList>
            <person name="Kabwe M.H."/>
            <person name="Govender N."/>
            <person name="Mutseka Lunga P."/>
            <person name="Vikram S."/>
            <person name="Makhalanyane T.P."/>
        </authorList>
    </citation>
    <scope>NUCLEOTIDE SEQUENCE [LARGE SCALE GENOMIC DNA]</scope>
    <source>
        <strain evidence="2 3">BULT 1.1</strain>
    </source>
</reference>
<accession>A0A2G3PJE1</accession>